<feature type="binding site" evidence="8">
    <location>
        <begin position="245"/>
        <end position="247"/>
    </location>
    <ligand>
        <name>substrate</name>
    </ligand>
</feature>
<keyword evidence="4 8" id="KW-0418">Kinase</keyword>
<comment type="cofactor">
    <cofactor evidence="8">
        <name>Mg(2+)</name>
        <dbReference type="ChEBI" id="CHEBI:18420"/>
    </cofactor>
</comment>
<dbReference type="CDD" id="cd07771">
    <property type="entry name" value="ASKHA_NBD_FGGY_RhaB-like"/>
    <property type="match status" value="1"/>
</dbReference>
<evidence type="ECO:0000256" key="7">
    <source>
        <dbReference type="ARBA" id="ARBA00023308"/>
    </source>
</evidence>
<dbReference type="Gene3D" id="3.30.420.40">
    <property type="match status" value="2"/>
</dbReference>
<dbReference type="UniPathway" id="UPA00541">
    <property type="reaction ID" value="UER00602"/>
</dbReference>
<feature type="binding site" evidence="8">
    <location>
        <position position="305"/>
    </location>
    <ligand>
        <name>substrate</name>
    </ligand>
</feature>
<feature type="binding site" evidence="8">
    <location>
        <position position="268"/>
    </location>
    <ligand>
        <name>ATP</name>
        <dbReference type="ChEBI" id="CHEBI:30616"/>
    </ligand>
</feature>
<dbReference type="NCBIfam" id="TIGR02627">
    <property type="entry name" value="rhamnulo_kin"/>
    <property type="match status" value="1"/>
</dbReference>
<evidence type="ECO:0000313" key="12">
    <source>
        <dbReference type="EMBL" id="KRL60957.1"/>
    </source>
</evidence>
<feature type="active site" description="Proton acceptor" evidence="8">
    <location>
        <position position="246"/>
    </location>
</feature>
<comment type="similarity">
    <text evidence="1">Belongs to the FGGY kinase family.</text>
</comment>
<dbReference type="FunFam" id="3.30.420.40:FF:000064">
    <property type="entry name" value="Rhamnulokinase"/>
    <property type="match status" value="1"/>
</dbReference>
<evidence type="ECO:0000256" key="9">
    <source>
        <dbReference type="NCBIfam" id="TIGR02627"/>
    </source>
</evidence>
<dbReference type="GO" id="GO:0006071">
    <property type="term" value="P:glycerol metabolic process"/>
    <property type="evidence" value="ECO:0007669"/>
    <property type="project" value="TreeGrafter"/>
</dbReference>
<feature type="domain" description="Carbohydrate kinase FGGY N-terminal" evidence="10">
    <location>
        <begin position="15"/>
        <end position="253"/>
    </location>
</feature>
<evidence type="ECO:0000256" key="2">
    <source>
        <dbReference type="ARBA" id="ARBA00022679"/>
    </source>
</evidence>
<evidence type="ECO:0000313" key="13">
    <source>
        <dbReference type="Proteomes" id="UP000051264"/>
    </source>
</evidence>
<dbReference type="InterPro" id="IPR000577">
    <property type="entry name" value="Carb_kinase_FGGY"/>
</dbReference>
<dbReference type="STRING" id="1423747.FC69_GL001053"/>
<dbReference type="PANTHER" id="PTHR10196:SF93">
    <property type="entry name" value="L-RHAMNULOKINASE"/>
    <property type="match status" value="1"/>
</dbReference>
<dbReference type="GO" id="GO:0019301">
    <property type="term" value="P:rhamnose catabolic process"/>
    <property type="evidence" value="ECO:0007669"/>
    <property type="project" value="UniProtKB-UniRule"/>
</dbReference>
<dbReference type="HAMAP" id="MF_01535">
    <property type="entry name" value="Rhamnulokinase"/>
    <property type="match status" value="1"/>
</dbReference>
<comment type="similarity">
    <text evidence="8">Belongs to the rhamnulokinase family.</text>
</comment>
<accession>A0A0R1RV64</accession>
<dbReference type="InterPro" id="IPR018485">
    <property type="entry name" value="FGGY_C"/>
</dbReference>
<protein>
    <recommendedName>
        <fullName evidence="8 9">Rhamnulokinase</fullName>
        <shortName evidence="8">RhaB</shortName>
        <ecNumber evidence="8 9">2.7.1.5</ecNumber>
    </recommendedName>
    <alternativeName>
        <fullName evidence="8">ATP:L-rhamnulose phosphotransferase</fullName>
    </alternativeName>
    <alternativeName>
        <fullName evidence="8">L-rhamnulose 1-kinase</fullName>
    </alternativeName>
    <alternativeName>
        <fullName evidence="8">Rhamnulose kinase</fullName>
    </alternativeName>
</protein>
<keyword evidence="2 8" id="KW-0808">Transferase</keyword>
<evidence type="ECO:0000256" key="5">
    <source>
        <dbReference type="ARBA" id="ARBA00022840"/>
    </source>
</evidence>
<dbReference type="Pfam" id="PF02782">
    <property type="entry name" value="FGGY_C"/>
    <property type="match status" value="1"/>
</dbReference>
<keyword evidence="6" id="KW-1015">Disulfide bond</keyword>
<keyword evidence="7 8" id="KW-0684">Rhamnose metabolism</keyword>
<dbReference type="eggNOG" id="COG1070">
    <property type="taxonomic scope" value="Bacteria"/>
</dbReference>
<dbReference type="InterPro" id="IPR018484">
    <property type="entry name" value="FGGY_N"/>
</dbReference>
<evidence type="ECO:0000256" key="4">
    <source>
        <dbReference type="ARBA" id="ARBA00022777"/>
    </source>
</evidence>
<dbReference type="GO" id="GO:0004370">
    <property type="term" value="F:glycerol kinase activity"/>
    <property type="evidence" value="ECO:0007669"/>
    <property type="project" value="TreeGrafter"/>
</dbReference>
<comment type="caution">
    <text evidence="12">The sequence shown here is derived from an EMBL/GenBank/DDBJ whole genome shotgun (WGS) entry which is preliminary data.</text>
</comment>
<proteinExistence type="inferred from homology"/>
<evidence type="ECO:0000259" key="10">
    <source>
        <dbReference type="Pfam" id="PF00370"/>
    </source>
</evidence>
<dbReference type="EC" id="2.7.1.5" evidence="8 9"/>
<keyword evidence="8" id="KW-0460">Magnesium</keyword>
<comment type="function">
    <text evidence="8">Involved in the catabolism of L-rhamnose (6-deoxy-L-mannose). Catalyzes the transfer of the gamma-phosphate group from ATP to the 1-hydroxyl group of L-rhamnulose to yield L-rhamnulose 1-phosphate.</text>
</comment>
<sequence length="495" mass="55185">MLKKNKVEVFKMNTYVAVDIGASSGRLILGTVDEGKLNLEEVHRFKNGFTKEDGHDRWQVDHLICEILAGLEKIKARGINRVNLGIDTWAVDYVLVDEDGKKLHNPIAYRDSRTNSAVTNLTSALPREYIYEKTGIQFQNFNTLYQLYTEDKADLEKTDKIMMIPDYLGYILTGNAVTEVTNASTTQMLNLRQGLFDKDLMGEVNVEADQFPHLVEAGTLLGGVRRKWRKQYNIPETDVITTATHDTASAVVGAPGFGDNWAFLSSGTWSLLGAELNTPENGLDAFRENYTNEWGAYGTYRFLKNIMGLWIIQKVKEELNNQYSFAELAALAEKEKSFKILIDVNDLRFQNPDNMIREIQDYASETGQFVPETPGEIARAIYDNLSLYYADSVHKLSAIIGHPITTLNIVGGGSNVALMNQLTADLAGITVVAGPGEATAIGNIIVQMITTGDVKNVVVGRHLIANSFELKTFAPRKDANVDILTKYRDFLATKY</sequence>
<keyword evidence="3 8" id="KW-0547">Nucleotide-binding</keyword>
<dbReference type="Pfam" id="PF00370">
    <property type="entry name" value="FGGY_N"/>
    <property type="match status" value="1"/>
</dbReference>
<dbReference type="EMBL" id="AZEX01000029">
    <property type="protein sequence ID" value="KRL60957.1"/>
    <property type="molecule type" value="Genomic_DNA"/>
</dbReference>
<evidence type="ECO:0000256" key="3">
    <source>
        <dbReference type="ARBA" id="ARBA00022741"/>
    </source>
</evidence>
<feature type="binding site" evidence="8">
    <location>
        <begin position="22"/>
        <end position="26"/>
    </location>
    <ligand>
        <name>ATP</name>
        <dbReference type="ChEBI" id="CHEBI:30616"/>
    </ligand>
</feature>
<evidence type="ECO:0000256" key="6">
    <source>
        <dbReference type="ARBA" id="ARBA00023157"/>
    </source>
</evidence>
<organism evidence="12 13">
    <name type="scientific">Latilactobacillus fuchuensis DSM 14340 = JCM 11249</name>
    <dbReference type="NCBI Taxonomy" id="1423747"/>
    <lineage>
        <taxon>Bacteria</taxon>
        <taxon>Bacillati</taxon>
        <taxon>Bacillota</taxon>
        <taxon>Bacilli</taxon>
        <taxon>Lactobacillales</taxon>
        <taxon>Lactobacillaceae</taxon>
        <taxon>Latilactobacillus</taxon>
    </lineage>
</organism>
<dbReference type="PANTHER" id="PTHR10196">
    <property type="entry name" value="SUGAR KINASE"/>
    <property type="match status" value="1"/>
</dbReference>
<comment type="pathway">
    <text evidence="8">Carbohydrate degradation; L-rhamnose degradation; glycerone phosphate from L-rhamnose: step 2/3.</text>
</comment>
<dbReference type="GO" id="GO:0005524">
    <property type="term" value="F:ATP binding"/>
    <property type="evidence" value="ECO:0007669"/>
    <property type="project" value="UniProtKB-KW"/>
</dbReference>
<feature type="binding site" evidence="8">
    <location>
        <position position="412"/>
    </location>
    <ligand>
        <name>ATP</name>
        <dbReference type="ChEBI" id="CHEBI:30616"/>
    </ligand>
</feature>
<evidence type="ECO:0000259" key="11">
    <source>
        <dbReference type="Pfam" id="PF02782"/>
    </source>
</evidence>
<dbReference type="AlphaFoldDB" id="A0A0R1RV64"/>
<dbReference type="PATRIC" id="fig|1423747.3.peg.1075"/>
<reference evidence="12 13" key="1">
    <citation type="journal article" date="2015" name="Genome Announc.">
        <title>Expanding the biotechnology potential of lactobacilli through comparative genomics of 213 strains and associated genera.</title>
        <authorList>
            <person name="Sun Z."/>
            <person name="Harris H.M."/>
            <person name="McCann A."/>
            <person name="Guo C."/>
            <person name="Argimon S."/>
            <person name="Zhang W."/>
            <person name="Yang X."/>
            <person name="Jeffery I.B."/>
            <person name="Cooney J.C."/>
            <person name="Kagawa T.F."/>
            <person name="Liu W."/>
            <person name="Song Y."/>
            <person name="Salvetti E."/>
            <person name="Wrobel A."/>
            <person name="Rasinkangas P."/>
            <person name="Parkhill J."/>
            <person name="Rea M.C."/>
            <person name="O'Sullivan O."/>
            <person name="Ritari J."/>
            <person name="Douillard F.P."/>
            <person name="Paul Ross R."/>
            <person name="Yang R."/>
            <person name="Briner A.E."/>
            <person name="Felis G.E."/>
            <person name="de Vos W.M."/>
            <person name="Barrangou R."/>
            <person name="Klaenhammer T.R."/>
            <person name="Caufield P.W."/>
            <person name="Cui Y."/>
            <person name="Zhang H."/>
            <person name="O'Toole P.W."/>
        </authorList>
    </citation>
    <scope>NUCLEOTIDE SEQUENCE [LARGE SCALE GENOMIC DNA]</scope>
    <source>
        <strain evidence="12 13">DSM 14340</strain>
    </source>
</reference>
<dbReference type="GO" id="GO:0005829">
    <property type="term" value="C:cytosol"/>
    <property type="evidence" value="ECO:0007669"/>
    <property type="project" value="TreeGrafter"/>
</dbReference>
<evidence type="ECO:0000256" key="1">
    <source>
        <dbReference type="ARBA" id="ARBA00009156"/>
    </source>
</evidence>
<gene>
    <name evidence="8" type="primary">rhaB</name>
    <name evidence="12" type="ORF">FC69_GL001053</name>
</gene>
<evidence type="ECO:0000256" key="8">
    <source>
        <dbReference type="HAMAP-Rule" id="MF_01535"/>
    </source>
</evidence>
<comment type="caution">
    <text evidence="8">Lacks conserved residue(s) required for the propagation of feature annotation.</text>
</comment>
<dbReference type="Proteomes" id="UP000051264">
    <property type="component" value="Unassembled WGS sequence"/>
</dbReference>
<dbReference type="GO" id="GO:0008993">
    <property type="term" value="F:rhamnulokinase activity"/>
    <property type="evidence" value="ECO:0007669"/>
    <property type="project" value="UniProtKB-UniRule"/>
</dbReference>
<feature type="domain" description="Carbohydrate kinase FGGY C-terminal" evidence="11">
    <location>
        <begin position="263"/>
        <end position="449"/>
    </location>
</feature>
<name>A0A0R1RV64_9LACO</name>
<feature type="binding site" evidence="8">
    <location>
        <position position="313"/>
    </location>
    <ligand>
        <name>ATP</name>
        <dbReference type="ChEBI" id="CHEBI:30616"/>
    </ligand>
</feature>
<feature type="binding site" evidence="8">
    <location>
        <position position="90"/>
    </location>
    <ligand>
        <name>substrate</name>
    </ligand>
</feature>
<dbReference type="PIRSF" id="PIRSF000538">
    <property type="entry name" value="GlpK"/>
    <property type="match status" value="1"/>
</dbReference>
<dbReference type="SUPFAM" id="SSF53067">
    <property type="entry name" value="Actin-like ATPase domain"/>
    <property type="match status" value="2"/>
</dbReference>
<dbReference type="InterPro" id="IPR043129">
    <property type="entry name" value="ATPase_NBD"/>
</dbReference>
<dbReference type="InterPro" id="IPR013449">
    <property type="entry name" value="Rhamnulokinase"/>
</dbReference>
<comment type="catalytic activity">
    <reaction evidence="8">
        <text>L-rhamnulose + ATP = L-rhamnulose 1-phosphate + ADP + H(+)</text>
        <dbReference type="Rhea" id="RHEA:20117"/>
        <dbReference type="ChEBI" id="CHEBI:15378"/>
        <dbReference type="ChEBI" id="CHEBI:17897"/>
        <dbReference type="ChEBI" id="CHEBI:30616"/>
        <dbReference type="ChEBI" id="CHEBI:58313"/>
        <dbReference type="ChEBI" id="CHEBI:456216"/>
        <dbReference type="EC" id="2.7.1.5"/>
    </reaction>
</comment>
<keyword evidence="5 8" id="KW-0067">ATP-binding</keyword>